<sequence>MKGETTMRNKNYIGGLTKENLKGFVILVLIFLYVLSALLNLTGFFWGYVFMPVFAIWSIYMMFFRGYFIPVVKIFFIITLTAIKFVFMVFFIMAIASSLSDKKY</sequence>
<feature type="transmembrane region" description="Helical" evidence="1">
    <location>
        <begin position="45"/>
        <end position="63"/>
    </location>
</feature>
<evidence type="ECO:0008006" key="3">
    <source>
        <dbReference type="Google" id="ProtNLM"/>
    </source>
</evidence>
<protein>
    <recommendedName>
        <fullName evidence="3">Cell division protein ftsK</fullName>
    </recommendedName>
</protein>
<keyword evidence="1" id="KW-0472">Membrane</keyword>
<evidence type="ECO:0000313" key="2">
    <source>
        <dbReference type="EMBL" id="AOF44142.1"/>
    </source>
</evidence>
<feature type="transmembrane region" description="Helical" evidence="1">
    <location>
        <begin position="75"/>
        <end position="96"/>
    </location>
</feature>
<evidence type="ECO:0000256" key="1">
    <source>
        <dbReference type="SAM" id="Phobius"/>
    </source>
</evidence>
<proteinExistence type="predicted"/>
<organism evidence="2">
    <name type="scientific">Staphylococcus aureus</name>
    <dbReference type="NCBI Taxonomy" id="1280"/>
    <lineage>
        <taxon>Bacteria</taxon>
        <taxon>Bacillati</taxon>
        <taxon>Bacillota</taxon>
        <taxon>Bacilli</taxon>
        <taxon>Bacillales</taxon>
        <taxon>Staphylococcaceae</taxon>
        <taxon>Staphylococcus</taxon>
    </lineage>
</organism>
<accession>A0A1B3ISV2</accession>
<name>A0A1B3ISV2_STAAU</name>
<feature type="transmembrane region" description="Helical" evidence="1">
    <location>
        <begin position="21"/>
        <end position="39"/>
    </location>
</feature>
<geneLocation type="plasmid" evidence="2">
    <name>pWBG637</name>
</geneLocation>
<keyword evidence="1" id="KW-0812">Transmembrane</keyword>
<dbReference type="EMBL" id="KX086582">
    <property type="protein sequence ID" value="AOF44142.1"/>
    <property type="molecule type" value="Genomic_DNA"/>
</dbReference>
<keyword evidence="2" id="KW-0614">Plasmid</keyword>
<dbReference type="RefSeq" id="WP_172687392.1">
    <property type="nucleotide sequence ID" value="NZ_KX086582.1"/>
</dbReference>
<dbReference type="AlphaFoldDB" id="A0A1B3ISV2"/>
<reference evidence="2" key="1">
    <citation type="submission" date="2016-04" db="EMBL/GenBank/DDBJ databases">
        <title>Sequencing of conjugative plasmid pWBG637.</title>
        <authorList>
            <person name="Ramsay J.P."/>
        </authorList>
    </citation>
    <scope>NUCLEOTIDE SEQUENCE</scope>
    <source>
        <strain evidence="2">WBG1024</strain>
        <plasmid evidence="2">pWBG637</plasmid>
    </source>
</reference>
<gene>
    <name evidence="2" type="ORF">pWBG637_00016</name>
</gene>
<keyword evidence="1" id="KW-1133">Transmembrane helix</keyword>